<evidence type="ECO:0000313" key="1">
    <source>
        <dbReference type="EMBL" id="UPW40898.1"/>
    </source>
</evidence>
<protein>
    <submittedName>
        <fullName evidence="1">Uncharacterized protein</fullName>
    </submittedName>
</protein>
<dbReference type="EMBL" id="OM869515">
    <property type="protein sequence ID" value="UPW40898.1"/>
    <property type="molecule type" value="Genomic_DNA"/>
</dbReference>
<organism evidence="1">
    <name type="scientific">Sigmofec virus UA08Rod_6151</name>
    <dbReference type="NCBI Taxonomy" id="2929224"/>
    <lineage>
        <taxon>Viruses</taxon>
        <taxon>Monodnaviria</taxon>
        <taxon>Sangervirae</taxon>
        <taxon>Phixviricota</taxon>
        <taxon>Malgrandaviricetes</taxon>
        <taxon>Petitvirales</taxon>
        <taxon>Microviridae</taxon>
    </lineage>
</organism>
<sequence>MKKFLLQISTSQQEMVTFQFETRSEAMMFHQRLFDLLHDYDISNTRCYLTELVEPQEVPSSVSDDSAGAQ</sequence>
<proteinExistence type="predicted"/>
<accession>A0A976N0X8</accession>
<reference evidence="1" key="1">
    <citation type="submission" date="2022-02" db="EMBL/GenBank/DDBJ databases">
        <title>Towards deciphering the DNA virus diversity associated with rodent species in the families Cricetidae and Heteromyidae.</title>
        <authorList>
            <person name="Lund M."/>
            <person name="Larsen B.B."/>
            <person name="Gryseels S."/>
            <person name="Kraberger S."/>
            <person name="Rowsey D.M."/>
            <person name="Steger L."/>
            <person name="Yule K.M."/>
            <person name="Upham N.S."/>
            <person name="Worobey M."/>
            <person name="Van Doorslaer K."/>
            <person name="Varsani A."/>
        </authorList>
    </citation>
    <scope>NUCLEOTIDE SEQUENCE</scope>
    <source>
        <strain evidence="1">UA08Rod_6151</strain>
    </source>
</reference>
<name>A0A976N0X8_9VIRU</name>